<dbReference type="Proteomes" id="UP000188637">
    <property type="component" value="Unassembled WGS sequence"/>
</dbReference>
<organism evidence="1 2">
    <name type="scientific">Candidatus Epulonipiscium fishelsonii</name>
    <dbReference type="NCBI Taxonomy" id="77094"/>
    <lineage>
        <taxon>Bacteria</taxon>
        <taxon>Bacillati</taxon>
        <taxon>Bacillota</taxon>
        <taxon>Clostridia</taxon>
        <taxon>Lachnospirales</taxon>
        <taxon>Lachnospiraceae</taxon>
        <taxon>Candidatus Epulonipiscium</taxon>
    </lineage>
</organism>
<name>A0ACC8X8V9_9FIRM</name>
<proteinExistence type="predicted"/>
<reference evidence="1" key="1">
    <citation type="submission" date="2016-08" db="EMBL/GenBank/DDBJ databases">
        <authorList>
            <person name="Ngugi D.K."/>
            <person name="Miyake S."/>
            <person name="Stingl U."/>
        </authorList>
    </citation>
    <scope>NUCLEOTIDE SEQUENCE</scope>
    <source>
        <strain evidence="1">SCG-D08WGA-EpuloA1</strain>
    </source>
</reference>
<gene>
    <name evidence="1" type="ORF">AN640_02620</name>
</gene>
<dbReference type="EMBL" id="LJHD01000292">
    <property type="protein sequence ID" value="ONI38393.1"/>
    <property type="molecule type" value="Genomic_DNA"/>
</dbReference>
<keyword evidence="2" id="KW-1185">Reference proteome</keyword>
<comment type="caution">
    <text evidence="1">The sequence shown here is derived from an EMBL/GenBank/DDBJ whole genome shotgun (WGS) entry which is preliminary data.</text>
</comment>
<evidence type="ECO:0000313" key="1">
    <source>
        <dbReference type="EMBL" id="ONI38393.1"/>
    </source>
</evidence>
<sequence length="119" mass="14390">MQEQTNSVEIGKHYEKLAEKFLVIHGYIILRKNYKKREGEIDIICQRDKDIVFVEVKYRTSIKNGFPREYVTYKKQKKIIIASKYYIMEENHYDVNYRYDVIEIYKNNINHIENAFLGG</sequence>
<accession>A0ACC8X8V9</accession>
<protein>
    <submittedName>
        <fullName evidence="1">YraN family protein</fullName>
    </submittedName>
</protein>
<evidence type="ECO:0000313" key="2">
    <source>
        <dbReference type="Proteomes" id="UP000188637"/>
    </source>
</evidence>